<dbReference type="GO" id="GO:0003735">
    <property type="term" value="F:structural constituent of ribosome"/>
    <property type="evidence" value="ECO:0007669"/>
    <property type="project" value="InterPro"/>
</dbReference>
<dbReference type="InterPro" id="IPR001705">
    <property type="entry name" value="Ribosomal_bL33"/>
</dbReference>
<evidence type="ECO:0000256" key="3">
    <source>
        <dbReference type="ARBA" id="ARBA00023274"/>
    </source>
</evidence>
<dbReference type="PANTHER" id="PTHR43168">
    <property type="entry name" value="50S RIBOSOMAL PROTEIN L33, CHLOROPLASTIC"/>
    <property type="match status" value="1"/>
</dbReference>
<name>B7GHA4_ANOFW</name>
<organism evidence="6 7">
    <name type="scientific">Anoxybacillus flavithermus (strain DSM 21510 / WK1)</name>
    <dbReference type="NCBI Taxonomy" id="491915"/>
    <lineage>
        <taxon>Bacteria</taxon>
        <taxon>Bacillati</taxon>
        <taxon>Bacillota</taxon>
        <taxon>Bacilli</taxon>
        <taxon>Bacillales</taxon>
        <taxon>Anoxybacillaceae</taxon>
        <taxon>Anoxybacillus</taxon>
    </lineage>
</organism>
<keyword evidence="3 5" id="KW-0687">Ribonucleoprotein</keyword>
<dbReference type="SUPFAM" id="SSF57829">
    <property type="entry name" value="Zn-binding ribosomal proteins"/>
    <property type="match status" value="1"/>
</dbReference>
<dbReference type="InterPro" id="IPR018264">
    <property type="entry name" value="Ribosomal_bL33_CS"/>
</dbReference>
<dbReference type="GO" id="GO:0005737">
    <property type="term" value="C:cytoplasm"/>
    <property type="evidence" value="ECO:0007669"/>
    <property type="project" value="UniProtKB-ARBA"/>
</dbReference>
<evidence type="ECO:0000313" key="6">
    <source>
        <dbReference type="EMBL" id="ACJ33265.1"/>
    </source>
</evidence>
<reference evidence="6 7" key="1">
    <citation type="journal article" date="2008" name="Genome Biol.">
        <title>Encapsulated in silica: genome, proteome and physiology of the thermophilic bacterium Anoxybacillus flavithermus WK1.</title>
        <authorList>
            <person name="Saw J.H."/>
            <person name="Mountain B.W."/>
            <person name="Feng L."/>
            <person name="Omelchenko M.V."/>
            <person name="Hou S."/>
            <person name="Saito J.A."/>
            <person name="Stott M.B."/>
            <person name="Li D."/>
            <person name="Zhao G."/>
            <person name="Wu J."/>
            <person name="Galperin M.Y."/>
            <person name="Koonin E.V."/>
            <person name="Makarova K.S."/>
            <person name="Wolf Y.I."/>
            <person name="Rigden D.J."/>
            <person name="Dunfield P.F."/>
            <person name="Wang L."/>
            <person name="Alam M."/>
        </authorList>
    </citation>
    <scope>NUCLEOTIDE SEQUENCE [LARGE SCALE GENOMIC DNA]</scope>
    <source>
        <strain evidence="7">DSM 21510 / WK1</strain>
    </source>
</reference>
<evidence type="ECO:0000256" key="1">
    <source>
        <dbReference type="ARBA" id="ARBA00007596"/>
    </source>
</evidence>
<dbReference type="GO" id="GO:0005840">
    <property type="term" value="C:ribosome"/>
    <property type="evidence" value="ECO:0007669"/>
    <property type="project" value="UniProtKB-KW"/>
</dbReference>
<comment type="similarity">
    <text evidence="1 5">Belongs to the bacterial ribosomal protein bL33 family.</text>
</comment>
<dbReference type="PROSITE" id="PS00582">
    <property type="entry name" value="RIBOSOMAL_L33"/>
    <property type="match status" value="1"/>
</dbReference>
<gene>
    <name evidence="6" type="primary">rpmGA</name>
    <name evidence="5" type="synonym">rpmG</name>
    <name evidence="6" type="ordered locus">Aflv_0887</name>
</gene>
<dbReference type="HOGENOM" id="CLU_190949_0_0_9"/>
<dbReference type="Proteomes" id="UP000000742">
    <property type="component" value="Chromosome"/>
</dbReference>
<dbReference type="Pfam" id="PF00471">
    <property type="entry name" value="Ribosomal_L33"/>
    <property type="match status" value="1"/>
</dbReference>
<protein>
    <recommendedName>
        <fullName evidence="4 5">Large ribosomal subunit protein bL33</fullName>
    </recommendedName>
</protein>
<dbReference type="eggNOG" id="COG0267">
    <property type="taxonomic scope" value="Bacteria"/>
</dbReference>
<dbReference type="KEGG" id="afl:Aflv_0887"/>
<keyword evidence="2 5" id="KW-0689">Ribosomal protein</keyword>
<proteinExistence type="inferred from homology"/>
<dbReference type="STRING" id="491915.Aflv_0887"/>
<dbReference type="PANTHER" id="PTHR43168:SF2">
    <property type="entry name" value="LARGE RIBOSOMAL SUBUNIT PROTEIN BL33C"/>
    <property type="match status" value="1"/>
</dbReference>
<dbReference type="AlphaFoldDB" id="B7GHA4"/>
<dbReference type="NCBIfam" id="NF001764">
    <property type="entry name" value="PRK00504.1"/>
    <property type="match status" value="1"/>
</dbReference>
<evidence type="ECO:0000313" key="7">
    <source>
        <dbReference type="Proteomes" id="UP000000742"/>
    </source>
</evidence>
<evidence type="ECO:0000256" key="5">
    <source>
        <dbReference type="HAMAP-Rule" id="MF_00294"/>
    </source>
</evidence>
<sequence length="71" mass="8677">MFKKNDIMERCDYNTFVWRERTMRVNITLACTECGERNYISTKNKRNNAERLELKKYCPRDKKATVHRETK</sequence>
<evidence type="ECO:0000256" key="4">
    <source>
        <dbReference type="ARBA" id="ARBA00035176"/>
    </source>
</evidence>
<dbReference type="HAMAP" id="MF_00294">
    <property type="entry name" value="Ribosomal_bL33"/>
    <property type="match status" value="1"/>
</dbReference>
<dbReference type="InterPro" id="IPR011332">
    <property type="entry name" value="Ribosomal_zn-bd"/>
</dbReference>
<dbReference type="NCBIfam" id="TIGR01023">
    <property type="entry name" value="rpmG_bact"/>
    <property type="match status" value="1"/>
</dbReference>
<dbReference type="EMBL" id="CP000922">
    <property type="protein sequence ID" value="ACJ33265.1"/>
    <property type="molecule type" value="Genomic_DNA"/>
</dbReference>
<dbReference type="GO" id="GO:0006412">
    <property type="term" value="P:translation"/>
    <property type="evidence" value="ECO:0007669"/>
    <property type="project" value="UniProtKB-UniRule"/>
</dbReference>
<dbReference type="InterPro" id="IPR038584">
    <property type="entry name" value="Ribosomal_bL33_sf"/>
</dbReference>
<evidence type="ECO:0000256" key="2">
    <source>
        <dbReference type="ARBA" id="ARBA00022980"/>
    </source>
</evidence>
<accession>B7GHA4</accession>
<dbReference type="Gene3D" id="2.20.28.120">
    <property type="entry name" value="Ribosomal protein L33"/>
    <property type="match status" value="1"/>
</dbReference>
<dbReference type="NCBIfam" id="NF001860">
    <property type="entry name" value="PRK00595.1"/>
    <property type="match status" value="1"/>
</dbReference>
<dbReference type="GO" id="GO:1990904">
    <property type="term" value="C:ribonucleoprotein complex"/>
    <property type="evidence" value="ECO:0007669"/>
    <property type="project" value="UniProtKB-KW"/>
</dbReference>